<evidence type="ECO:0000313" key="2">
    <source>
        <dbReference type="EMBL" id="OGZ74736.1"/>
    </source>
</evidence>
<name>A0A1G2IIW2_9BACT</name>
<reference evidence="2 3" key="1">
    <citation type="journal article" date="2016" name="Nat. Commun.">
        <title>Thousands of microbial genomes shed light on interconnected biogeochemical processes in an aquifer system.</title>
        <authorList>
            <person name="Anantharaman K."/>
            <person name="Brown C.T."/>
            <person name="Hug L.A."/>
            <person name="Sharon I."/>
            <person name="Castelle C.J."/>
            <person name="Probst A.J."/>
            <person name="Thomas B.C."/>
            <person name="Singh A."/>
            <person name="Wilkins M.J."/>
            <person name="Karaoz U."/>
            <person name="Brodie E.L."/>
            <person name="Williams K.H."/>
            <person name="Hubbard S.S."/>
            <person name="Banfield J.F."/>
        </authorList>
    </citation>
    <scope>NUCLEOTIDE SEQUENCE [LARGE SCALE GENOMIC DNA]</scope>
</reference>
<comment type="caution">
    <text evidence="2">The sequence shown here is derived from an EMBL/GenBank/DDBJ whole genome shotgun (WGS) entry which is preliminary data.</text>
</comment>
<dbReference type="AlphaFoldDB" id="A0A1G2IIW2"/>
<keyword evidence="1" id="KW-0472">Membrane</keyword>
<organism evidence="2 3">
    <name type="scientific">Candidatus Staskawiczbacteria bacterium RIFCSPLOWO2_01_FULL_37_25b</name>
    <dbReference type="NCBI Taxonomy" id="1802213"/>
    <lineage>
        <taxon>Bacteria</taxon>
        <taxon>Candidatus Staskawicziibacteriota</taxon>
    </lineage>
</organism>
<feature type="transmembrane region" description="Helical" evidence="1">
    <location>
        <begin position="9"/>
        <end position="26"/>
    </location>
</feature>
<evidence type="ECO:0000313" key="3">
    <source>
        <dbReference type="Proteomes" id="UP000178826"/>
    </source>
</evidence>
<proteinExistence type="predicted"/>
<sequence>MNWIKENKIAVSVILVLTIGLVWFYSGKQSDNQVLQFDEVDWNKPFEKNLALESMYKNSTQLPEHNTVCFPAKKLLCNSGACENAEPKVFNLISGSSVSSSLNPTFSRCDSKGCDTYDSRFEPSGEYVNVQPLDPKGMMFKMSLSDSKYVEVVTLGLDTHVSYGYCVSSAGI</sequence>
<accession>A0A1G2IIW2</accession>
<evidence type="ECO:0000256" key="1">
    <source>
        <dbReference type="SAM" id="Phobius"/>
    </source>
</evidence>
<keyword evidence="1" id="KW-0812">Transmembrane</keyword>
<keyword evidence="1" id="KW-1133">Transmembrane helix</keyword>
<gene>
    <name evidence="2" type="ORF">A2998_02865</name>
</gene>
<dbReference type="Proteomes" id="UP000178826">
    <property type="component" value="Unassembled WGS sequence"/>
</dbReference>
<dbReference type="EMBL" id="MHOZ01000002">
    <property type="protein sequence ID" value="OGZ74736.1"/>
    <property type="molecule type" value="Genomic_DNA"/>
</dbReference>
<protein>
    <submittedName>
        <fullName evidence="2">Uncharacterized protein</fullName>
    </submittedName>
</protein>